<feature type="domain" description="SpoOB alpha-helical" evidence="6">
    <location>
        <begin position="74"/>
        <end position="125"/>
    </location>
</feature>
<feature type="domain" description="Sensor histidine kinase NatK-like C-terminal" evidence="5">
    <location>
        <begin position="170"/>
        <end position="271"/>
    </location>
</feature>
<dbReference type="SUPFAM" id="SSF55874">
    <property type="entry name" value="ATPase domain of HSP90 chaperone/DNA topoisomerase II/histidine kinase"/>
    <property type="match status" value="1"/>
</dbReference>
<reference evidence="7" key="1">
    <citation type="journal article" date="2021" name="PeerJ">
        <title>Extensive microbial diversity within the chicken gut microbiome revealed by metagenomics and culture.</title>
        <authorList>
            <person name="Gilroy R."/>
            <person name="Ravi A."/>
            <person name="Getino M."/>
            <person name="Pursley I."/>
            <person name="Horton D.L."/>
            <person name="Alikhan N.F."/>
            <person name="Baker D."/>
            <person name="Gharbi K."/>
            <person name="Hall N."/>
            <person name="Watson M."/>
            <person name="Adriaenssens E.M."/>
            <person name="Foster-Nyarko E."/>
            <person name="Jarju S."/>
            <person name="Secka A."/>
            <person name="Antonio M."/>
            <person name="Oren A."/>
            <person name="Chaudhuri R.R."/>
            <person name="La Ragione R."/>
            <person name="Hildebrand F."/>
            <person name="Pallen M.J."/>
        </authorList>
    </citation>
    <scope>NUCLEOTIDE SEQUENCE</scope>
    <source>
        <strain evidence="7">ChiGjej1B1-1692</strain>
    </source>
</reference>
<dbReference type="Gene3D" id="3.30.565.10">
    <property type="entry name" value="Histidine kinase-like ATPase, C-terminal domain"/>
    <property type="match status" value="1"/>
</dbReference>
<dbReference type="EMBL" id="DWWK01000191">
    <property type="protein sequence ID" value="HJC39676.1"/>
    <property type="molecule type" value="Genomic_DNA"/>
</dbReference>
<evidence type="ECO:0000256" key="1">
    <source>
        <dbReference type="ARBA" id="ARBA00022553"/>
    </source>
</evidence>
<keyword evidence="4" id="KW-1133">Transmembrane helix</keyword>
<reference evidence="7" key="2">
    <citation type="submission" date="2021-04" db="EMBL/GenBank/DDBJ databases">
        <authorList>
            <person name="Gilroy R."/>
        </authorList>
    </citation>
    <scope>NUCLEOTIDE SEQUENCE</scope>
    <source>
        <strain evidence="7">ChiGjej1B1-1692</strain>
    </source>
</reference>
<evidence type="ECO:0000259" key="6">
    <source>
        <dbReference type="Pfam" id="PF14689"/>
    </source>
</evidence>
<dbReference type="PANTHER" id="PTHR40448:SF1">
    <property type="entry name" value="TWO-COMPONENT SENSOR HISTIDINE KINASE"/>
    <property type="match status" value="1"/>
</dbReference>
<dbReference type="AlphaFoldDB" id="A0A9D2SZC4"/>
<dbReference type="InterPro" id="IPR036890">
    <property type="entry name" value="HATPase_C_sf"/>
</dbReference>
<organism evidence="7 8">
    <name type="scientific">Candidatus Mediterraneibacter faecigallinarum</name>
    <dbReference type="NCBI Taxonomy" id="2838669"/>
    <lineage>
        <taxon>Bacteria</taxon>
        <taxon>Bacillati</taxon>
        <taxon>Bacillota</taxon>
        <taxon>Clostridia</taxon>
        <taxon>Lachnospirales</taxon>
        <taxon>Lachnospiraceae</taxon>
        <taxon>Mediterraneibacter</taxon>
    </lineage>
</organism>
<dbReference type="PANTHER" id="PTHR40448">
    <property type="entry name" value="TWO-COMPONENT SENSOR HISTIDINE KINASE"/>
    <property type="match status" value="1"/>
</dbReference>
<dbReference type="GO" id="GO:0000155">
    <property type="term" value="F:phosphorelay sensor kinase activity"/>
    <property type="evidence" value="ECO:0007669"/>
    <property type="project" value="InterPro"/>
</dbReference>
<keyword evidence="4" id="KW-0812">Transmembrane</keyword>
<keyword evidence="1" id="KW-0597">Phosphoprotein</keyword>
<evidence type="ECO:0000313" key="7">
    <source>
        <dbReference type="EMBL" id="HJC39676.1"/>
    </source>
</evidence>
<dbReference type="CDD" id="cd16935">
    <property type="entry name" value="HATPase_AgrC-ComD-like"/>
    <property type="match status" value="1"/>
</dbReference>
<dbReference type="Gene3D" id="1.10.287.130">
    <property type="match status" value="1"/>
</dbReference>
<feature type="transmembrane region" description="Helical" evidence="4">
    <location>
        <begin position="7"/>
        <end position="28"/>
    </location>
</feature>
<keyword evidence="4" id="KW-0472">Membrane</keyword>
<accession>A0A9D2SZC4</accession>
<keyword evidence="3" id="KW-0418">Kinase</keyword>
<proteinExistence type="predicted"/>
<dbReference type="Proteomes" id="UP000823894">
    <property type="component" value="Unassembled WGS sequence"/>
</dbReference>
<dbReference type="Pfam" id="PF14689">
    <property type="entry name" value="SPOB_a"/>
    <property type="match status" value="1"/>
</dbReference>
<evidence type="ECO:0000259" key="5">
    <source>
        <dbReference type="Pfam" id="PF14501"/>
    </source>
</evidence>
<evidence type="ECO:0000313" key="8">
    <source>
        <dbReference type="Proteomes" id="UP000823894"/>
    </source>
</evidence>
<dbReference type="InterPro" id="IPR032834">
    <property type="entry name" value="NatK-like_C"/>
</dbReference>
<sequence>MLTRRMWLVLSLISLASFIGIIIIIYKCTVWDSYLAWPACAAALITSMGCCYLCTYMAKIVRADMELETMRYQKSYYQEIESSQQTVRRMRHDMKNHLSVVETLLRDGRYEKAEEYLHGLDQEFASKTRVCCPDPVVNAVLNAKMERAQEEGIACEYQVDLEEAAALTDIELCSLFANTLDNAIEACVKIKDREKRRITLKARSVNGHFSYEIVNAKENKVTERNGSFETDKEDKGSHGIGLWNVRQIVQKYEGEMDVSYTDETFSVTILI</sequence>
<protein>
    <submittedName>
        <fullName evidence="7">GHKL domain-containing protein</fullName>
    </submittedName>
</protein>
<dbReference type="Pfam" id="PF14501">
    <property type="entry name" value="HATPase_c_5"/>
    <property type="match status" value="1"/>
</dbReference>
<comment type="caution">
    <text evidence="7">The sequence shown here is derived from an EMBL/GenBank/DDBJ whole genome shotgun (WGS) entry which is preliminary data.</text>
</comment>
<evidence type="ECO:0000256" key="2">
    <source>
        <dbReference type="ARBA" id="ARBA00022679"/>
    </source>
</evidence>
<name>A0A9D2SZC4_9FIRM</name>
<keyword evidence="2" id="KW-0808">Transferase</keyword>
<evidence type="ECO:0000256" key="3">
    <source>
        <dbReference type="ARBA" id="ARBA00022777"/>
    </source>
</evidence>
<dbReference type="SUPFAM" id="SSF55890">
    <property type="entry name" value="Sporulation response regulatory protein Spo0B"/>
    <property type="match status" value="1"/>
</dbReference>
<evidence type="ECO:0000256" key="4">
    <source>
        <dbReference type="SAM" id="Phobius"/>
    </source>
</evidence>
<dbReference type="InterPro" id="IPR016120">
    <property type="entry name" value="Sig_transdc_His_kin_SpoOB"/>
</dbReference>
<feature type="transmembrane region" description="Helical" evidence="4">
    <location>
        <begin position="34"/>
        <end position="55"/>
    </location>
</feature>
<dbReference type="GO" id="GO:0042802">
    <property type="term" value="F:identical protein binding"/>
    <property type="evidence" value="ECO:0007669"/>
    <property type="project" value="TreeGrafter"/>
</dbReference>
<gene>
    <name evidence="7" type="ORF">H9757_11545</name>
</gene>
<dbReference type="InterPro" id="IPR039506">
    <property type="entry name" value="SPOB_a"/>
</dbReference>